<evidence type="ECO:0000313" key="3">
    <source>
        <dbReference type="Proteomes" id="UP000321523"/>
    </source>
</evidence>
<gene>
    <name evidence="2" type="ORF">SAE02_57560</name>
</gene>
<dbReference type="AlphaFoldDB" id="A0A512DYQ0"/>
<keyword evidence="1" id="KW-0472">Membrane</keyword>
<feature type="transmembrane region" description="Helical" evidence="1">
    <location>
        <begin position="114"/>
        <end position="133"/>
    </location>
</feature>
<dbReference type="RefSeq" id="WP_044432759.1">
    <property type="nucleotide sequence ID" value="NZ_BJYZ01000029.1"/>
</dbReference>
<reference evidence="2 3" key="1">
    <citation type="submission" date="2019-07" db="EMBL/GenBank/DDBJ databases">
        <title>Whole genome shotgun sequence of Skermanella aerolata NBRC 106429.</title>
        <authorList>
            <person name="Hosoyama A."/>
            <person name="Uohara A."/>
            <person name="Ohji S."/>
            <person name="Ichikawa N."/>
        </authorList>
    </citation>
    <scope>NUCLEOTIDE SEQUENCE [LARGE SCALE GENOMIC DNA]</scope>
    <source>
        <strain evidence="2 3">NBRC 106429</strain>
    </source>
</reference>
<evidence type="ECO:0000256" key="1">
    <source>
        <dbReference type="SAM" id="Phobius"/>
    </source>
</evidence>
<organism evidence="2 3">
    <name type="scientific">Skermanella aerolata</name>
    <dbReference type="NCBI Taxonomy" id="393310"/>
    <lineage>
        <taxon>Bacteria</taxon>
        <taxon>Pseudomonadati</taxon>
        <taxon>Pseudomonadota</taxon>
        <taxon>Alphaproteobacteria</taxon>
        <taxon>Rhodospirillales</taxon>
        <taxon>Azospirillaceae</taxon>
        <taxon>Skermanella</taxon>
    </lineage>
</organism>
<protein>
    <submittedName>
        <fullName evidence="2">Uncharacterized protein</fullName>
    </submittedName>
</protein>
<dbReference type="EMBL" id="BJYZ01000029">
    <property type="protein sequence ID" value="GEO41608.1"/>
    <property type="molecule type" value="Genomic_DNA"/>
</dbReference>
<keyword evidence="3" id="KW-1185">Reference proteome</keyword>
<keyword evidence="1" id="KW-1133">Transmembrane helix</keyword>
<sequence>MKPADTTTVPPLPYLTVEDVEADAGARKVHAAEAAKAWRWIHLRLRPEMSDDEVGALVLSVLREKQPALEAESGVVERLTAAALRQRHAAAPALVKPAPKPGAVHRALSAVARIPARQIGLAALAFLALMLIIDPVMTAFVFGVMAPFVVMFAILRAFRSGGSGGGCSGGSCGV</sequence>
<accession>A0A512DYQ0</accession>
<proteinExistence type="predicted"/>
<comment type="caution">
    <text evidence="2">The sequence shown here is derived from an EMBL/GenBank/DDBJ whole genome shotgun (WGS) entry which is preliminary data.</text>
</comment>
<evidence type="ECO:0000313" key="2">
    <source>
        <dbReference type="EMBL" id="GEO41608.1"/>
    </source>
</evidence>
<dbReference type="Proteomes" id="UP000321523">
    <property type="component" value="Unassembled WGS sequence"/>
</dbReference>
<keyword evidence="1" id="KW-0812">Transmembrane</keyword>
<name>A0A512DYQ0_9PROT</name>